<accession>A0A212ACQ6</accession>
<evidence type="ECO:0000313" key="1">
    <source>
        <dbReference type="EMBL" id="OWJ78787.1"/>
    </source>
</evidence>
<comment type="caution">
    <text evidence="1">The sequence shown here is derived from an EMBL/GenBank/DDBJ whole genome shotgun (WGS) entry which is preliminary data.</text>
</comment>
<gene>
    <name evidence="1" type="ORF">CDV49_06665</name>
</gene>
<name>A0A212ACQ6_9RHOB</name>
<dbReference type="RefSeq" id="WP_088214785.1">
    <property type="nucleotide sequence ID" value="NZ_NIPW01000010.1"/>
</dbReference>
<keyword evidence="2" id="KW-1185">Reference proteome</keyword>
<dbReference type="Proteomes" id="UP000196878">
    <property type="component" value="Unassembled WGS sequence"/>
</dbReference>
<dbReference type="EMBL" id="NIPW01000010">
    <property type="protein sequence ID" value="OWJ78787.1"/>
    <property type="molecule type" value="Genomic_DNA"/>
</dbReference>
<proteinExistence type="predicted"/>
<dbReference type="AlphaFoldDB" id="A0A212ACQ6"/>
<organism evidence="1 2">
    <name type="scientific">Haematobacter genomosp. 1</name>
    <dbReference type="NCBI Taxonomy" id="366618"/>
    <lineage>
        <taxon>Bacteria</taxon>
        <taxon>Pseudomonadati</taxon>
        <taxon>Pseudomonadota</taxon>
        <taxon>Alphaproteobacteria</taxon>
        <taxon>Rhodobacterales</taxon>
        <taxon>Paracoccaceae</taxon>
        <taxon>Haematobacter</taxon>
    </lineage>
</organism>
<protein>
    <submittedName>
        <fullName evidence="1">Uncharacterized protein</fullName>
    </submittedName>
</protein>
<reference evidence="1 2" key="1">
    <citation type="submission" date="2016-12" db="EMBL/GenBank/DDBJ databases">
        <title>Comparison of Traditional DNA-DNA Hybridization with In Silico Genomic Analysis.</title>
        <authorList>
            <person name="Nicholson A.C."/>
            <person name="Humrighouse B.W."/>
            <person name="Graziano J."/>
            <person name="Lasker B."/>
            <person name="Whitney A.M."/>
            <person name="Mcquiston J.R."/>
        </authorList>
    </citation>
    <scope>NUCLEOTIDE SEQUENCE [LARGE SCALE GENOMIC DNA]</scope>
    <source>
        <strain evidence="1 2">H2240</strain>
    </source>
</reference>
<dbReference type="OrthoDB" id="159745at2"/>
<evidence type="ECO:0000313" key="2">
    <source>
        <dbReference type="Proteomes" id="UP000196878"/>
    </source>
</evidence>
<sequence length="167" mass="18144">MTVKEHFESRDWERITALPMLVGVAVTAADPSGLWGAIKESAAMASELRRAKANPEDNDLIAAVVAAYDSADERQVVTEILRAEVRNRKPPEIVEDIVAEVERLMLLATVKLPDEAPGFGRWLIEIARQVAEAATEGGFLGFGGEPVSPEERATLDRLALAIRVGRA</sequence>